<dbReference type="Pfam" id="PF20239">
    <property type="entry name" value="DUF6596"/>
    <property type="match status" value="1"/>
</dbReference>
<protein>
    <submittedName>
        <fullName evidence="3">RNA polymerase sigma-70 factor (ECF subfamily)</fullName>
    </submittedName>
</protein>
<dbReference type="InterPro" id="IPR013325">
    <property type="entry name" value="RNA_pol_sigma_r2"/>
</dbReference>
<dbReference type="Gene3D" id="1.10.1740.10">
    <property type="match status" value="1"/>
</dbReference>
<evidence type="ECO:0000313" key="4">
    <source>
        <dbReference type="Proteomes" id="UP001179181"/>
    </source>
</evidence>
<feature type="domain" description="RNA polymerase sigma-70 region 2" evidence="1">
    <location>
        <begin position="31"/>
        <end position="79"/>
    </location>
</feature>
<accession>A0ABX0UP26</accession>
<dbReference type="PANTHER" id="PTHR47756">
    <property type="entry name" value="BLL6612 PROTEIN-RELATED"/>
    <property type="match status" value="1"/>
</dbReference>
<evidence type="ECO:0000313" key="3">
    <source>
        <dbReference type="EMBL" id="NIJ54193.1"/>
    </source>
</evidence>
<comment type="caution">
    <text evidence="3">The sequence shown here is derived from an EMBL/GenBank/DDBJ whole genome shotgun (WGS) entry which is preliminary data.</text>
</comment>
<dbReference type="SUPFAM" id="SSF88659">
    <property type="entry name" value="Sigma3 and sigma4 domains of RNA polymerase sigma factors"/>
    <property type="match status" value="1"/>
</dbReference>
<organism evidence="3 4">
    <name type="scientific">Dyadobacter arcticus</name>
    <dbReference type="NCBI Taxonomy" id="1078754"/>
    <lineage>
        <taxon>Bacteria</taxon>
        <taxon>Pseudomonadati</taxon>
        <taxon>Bacteroidota</taxon>
        <taxon>Cytophagia</taxon>
        <taxon>Cytophagales</taxon>
        <taxon>Spirosomataceae</taxon>
        <taxon>Dyadobacter</taxon>
    </lineage>
</organism>
<dbReference type="EMBL" id="JAASQJ010000003">
    <property type="protein sequence ID" value="NIJ54193.1"/>
    <property type="molecule type" value="Genomic_DNA"/>
</dbReference>
<dbReference type="Pfam" id="PF04542">
    <property type="entry name" value="Sigma70_r2"/>
    <property type="match status" value="1"/>
</dbReference>
<dbReference type="SUPFAM" id="SSF88946">
    <property type="entry name" value="Sigma2 domain of RNA polymerase sigma factors"/>
    <property type="match status" value="1"/>
</dbReference>
<dbReference type="NCBIfam" id="TIGR02937">
    <property type="entry name" value="sigma70-ECF"/>
    <property type="match status" value="1"/>
</dbReference>
<feature type="domain" description="DUF6596" evidence="2">
    <location>
        <begin position="177"/>
        <end position="272"/>
    </location>
</feature>
<dbReference type="InterPro" id="IPR013324">
    <property type="entry name" value="RNA_pol_sigma_r3/r4-like"/>
</dbReference>
<proteinExistence type="predicted"/>
<reference evidence="3 4" key="1">
    <citation type="submission" date="2020-03" db="EMBL/GenBank/DDBJ databases">
        <title>Genomic Encyclopedia of Type Strains, Phase IV (KMG-IV): sequencing the most valuable type-strain genomes for metagenomic binning, comparative biology and taxonomic classification.</title>
        <authorList>
            <person name="Goeker M."/>
        </authorList>
    </citation>
    <scope>NUCLEOTIDE SEQUENCE [LARGE SCALE GENOMIC DNA]</scope>
    <source>
        <strain evidence="3 4">DSM 102865</strain>
    </source>
</reference>
<evidence type="ECO:0000259" key="2">
    <source>
        <dbReference type="Pfam" id="PF20239"/>
    </source>
</evidence>
<keyword evidence="4" id="KW-1185">Reference proteome</keyword>
<dbReference type="Proteomes" id="UP001179181">
    <property type="component" value="Unassembled WGS sequence"/>
</dbReference>
<dbReference type="InterPro" id="IPR014284">
    <property type="entry name" value="RNA_pol_sigma-70_dom"/>
</dbReference>
<gene>
    <name evidence="3" type="ORF">FHS68_003375</name>
</gene>
<dbReference type="InterPro" id="IPR007627">
    <property type="entry name" value="RNA_pol_sigma70_r2"/>
</dbReference>
<dbReference type="InterPro" id="IPR046531">
    <property type="entry name" value="DUF6596"/>
</dbReference>
<evidence type="ECO:0000259" key="1">
    <source>
        <dbReference type="Pfam" id="PF04542"/>
    </source>
</evidence>
<name>A0ABX0UP26_9BACT</name>
<dbReference type="PANTHER" id="PTHR47756:SF2">
    <property type="entry name" value="BLL6612 PROTEIN"/>
    <property type="match status" value="1"/>
</dbReference>
<dbReference type="RefSeq" id="WP_167272028.1">
    <property type="nucleotide sequence ID" value="NZ_JAASQJ010000003.1"/>
</dbReference>
<sequence>MNEQLSLLLSQLHRNHFGKMVAVLMYHTGIDDIAAAEDIVQEAFAIASDKWQVIVPDQPQAWLYATIRNMAYNSLKKENQKQALHGDYLAFDPQLVDEHDLLRILFACLQPAFPPKVQLVIVLRYVCGLRVKRIAALLASNEDHISKVIYRWRAQNKSGYFVYAGMSTEPDEQKVRMALKVLYVMFTEGYQLAEDGSFTDEALCEDALSLLQEMMKMGISSNGNVKALYALLLYNLARAQSRINQLHELKSLSEQDRQGWNKEIISVANHYLFLSQKESSSVSAYQLEGAIAYLHTQARSFQETDWQGLAKLYEKLVLVNSSPFTKLSQAAALYFGGNEAGAITILNQLKANPFFQNYHLMYCFQAKISLDKNDISAAKSFYKKALTCQINALEKQFIEKEMGC</sequence>